<protein>
    <recommendedName>
        <fullName evidence="6">RING-type domain-containing protein</fullName>
    </recommendedName>
</protein>
<dbReference type="KEGG" id="pfj:MYCFIDRAFT_172526"/>
<evidence type="ECO:0000256" key="5">
    <source>
        <dbReference type="SAM" id="MobiDB-lite"/>
    </source>
</evidence>
<feature type="domain" description="RING-type" evidence="6">
    <location>
        <begin position="294"/>
        <end position="340"/>
    </location>
</feature>
<dbReference type="GeneID" id="19332806"/>
<dbReference type="PANTHER" id="PTHR23041">
    <property type="entry name" value="RING FINGER DOMAIN-CONTAINING"/>
    <property type="match status" value="1"/>
</dbReference>
<feature type="compositionally biased region" description="Polar residues" evidence="5">
    <location>
        <begin position="161"/>
        <end position="175"/>
    </location>
</feature>
<dbReference type="OrthoDB" id="6270329at2759"/>
<dbReference type="eggNOG" id="KOG0320">
    <property type="taxonomic scope" value="Eukaryota"/>
</dbReference>
<dbReference type="Pfam" id="PF13920">
    <property type="entry name" value="zf-C3HC4_3"/>
    <property type="match status" value="1"/>
</dbReference>
<name>M3AQF4_PSEFD</name>
<dbReference type="VEuPathDB" id="FungiDB:MYCFIDRAFT_172526"/>
<keyword evidence="1" id="KW-0479">Metal-binding</keyword>
<keyword evidence="8" id="KW-1185">Reference proteome</keyword>
<dbReference type="InterPro" id="IPR001841">
    <property type="entry name" value="Znf_RING"/>
</dbReference>
<dbReference type="SUPFAM" id="SSF57850">
    <property type="entry name" value="RING/U-box"/>
    <property type="match status" value="1"/>
</dbReference>
<proteinExistence type="predicted"/>
<gene>
    <name evidence="7" type="ORF">MYCFIDRAFT_172526</name>
</gene>
<reference evidence="7 8" key="1">
    <citation type="journal article" date="2012" name="PLoS Pathog.">
        <title>Diverse lifestyles and strategies of plant pathogenesis encoded in the genomes of eighteen Dothideomycetes fungi.</title>
        <authorList>
            <person name="Ohm R.A."/>
            <person name="Feau N."/>
            <person name="Henrissat B."/>
            <person name="Schoch C.L."/>
            <person name="Horwitz B.A."/>
            <person name="Barry K.W."/>
            <person name="Condon B.J."/>
            <person name="Copeland A.C."/>
            <person name="Dhillon B."/>
            <person name="Glaser F."/>
            <person name="Hesse C.N."/>
            <person name="Kosti I."/>
            <person name="LaButti K."/>
            <person name="Lindquist E.A."/>
            <person name="Lucas S."/>
            <person name="Salamov A.A."/>
            <person name="Bradshaw R.E."/>
            <person name="Ciuffetti L."/>
            <person name="Hamelin R.C."/>
            <person name="Kema G.H.J."/>
            <person name="Lawrence C."/>
            <person name="Scott J.A."/>
            <person name="Spatafora J.W."/>
            <person name="Turgeon B.G."/>
            <person name="de Wit P.J.G.M."/>
            <person name="Zhong S."/>
            <person name="Goodwin S.B."/>
            <person name="Grigoriev I.V."/>
        </authorList>
    </citation>
    <scope>NUCLEOTIDE SEQUENCE [LARGE SCALE GENOMIC DNA]</scope>
    <source>
        <strain evidence="7 8">CIRAD86</strain>
    </source>
</reference>
<evidence type="ECO:0000259" key="6">
    <source>
        <dbReference type="PROSITE" id="PS50089"/>
    </source>
</evidence>
<dbReference type="Gene3D" id="3.30.40.10">
    <property type="entry name" value="Zinc/RING finger domain, C3HC4 (zinc finger)"/>
    <property type="match status" value="1"/>
</dbReference>
<keyword evidence="3" id="KW-0862">Zinc</keyword>
<dbReference type="STRING" id="383855.M3AQF4"/>
<evidence type="ECO:0000256" key="4">
    <source>
        <dbReference type="PROSITE-ProRule" id="PRU00175"/>
    </source>
</evidence>
<feature type="region of interest" description="Disordered" evidence="5">
    <location>
        <begin position="161"/>
        <end position="258"/>
    </location>
</feature>
<feature type="compositionally biased region" description="Low complexity" evidence="5">
    <location>
        <begin position="206"/>
        <end position="220"/>
    </location>
</feature>
<dbReference type="InterPro" id="IPR047134">
    <property type="entry name" value="RNF4"/>
</dbReference>
<sequence>MQGGGHHPPQLHDIARATHLLSPTSGRAHELRNRARRGIMAEWDFDDLDNAELDGYTQEELDIYREMAVEHGGEDTFPNGTRSGDHSMCWPRPSFCLTFGSKRETRHTSRCHVHMRNSSGLTFHRTNHPFLPSSLHSREPAAAVDQLFGYDLGNPFFESVGNTPASNNHSDSQEFVTLEDSETDSSMPTATRRRTNGRRSTAVDLTSAASSPNASASRPSRSTRKRSADDTNAGEGRAPKRKRPIAENIEEVDLTNEAPSAEDELLQAQQQETIKAQQAAEESSGAQRIGKRQCIICMENYTNCTATACGHFYCHECLVRALMAGAKSSDRATGTCPVCRKPLSHTNKKKTDVIPMSFMTKAEFDRQRRVHGDERSTPMRRQQVLETYSTHRWMHQQAKHIDRCLIFSSKHDYDTHPAWLLELVYELFLTSAQSSGCNLQHTTCIPAARIAAGPTSARLPRCFPSDYASTPRGFECSITDPTHAWVGGVGYGLDKYLFFLPLIHLHFLQVFMLPRAELQINWLASPLSSTNGHRTSYSRVSIYQQLQGWHGRGTGHPTKPR</sequence>
<dbReference type="PANTHER" id="PTHR23041:SF78">
    <property type="entry name" value="E3 UBIQUITIN-PROTEIN LIGASE RNF4"/>
    <property type="match status" value="1"/>
</dbReference>
<dbReference type="GO" id="GO:0008270">
    <property type="term" value="F:zinc ion binding"/>
    <property type="evidence" value="ECO:0007669"/>
    <property type="project" value="UniProtKB-KW"/>
</dbReference>
<evidence type="ECO:0000256" key="1">
    <source>
        <dbReference type="ARBA" id="ARBA00022723"/>
    </source>
</evidence>
<evidence type="ECO:0000256" key="3">
    <source>
        <dbReference type="ARBA" id="ARBA00022833"/>
    </source>
</evidence>
<evidence type="ECO:0000313" key="8">
    <source>
        <dbReference type="Proteomes" id="UP000016932"/>
    </source>
</evidence>
<evidence type="ECO:0000256" key="2">
    <source>
        <dbReference type="ARBA" id="ARBA00022771"/>
    </source>
</evidence>
<evidence type="ECO:0000313" key="7">
    <source>
        <dbReference type="EMBL" id="EME86836.1"/>
    </source>
</evidence>
<dbReference type="InterPro" id="IPR017907">
    <property type="entry name" value="Znf_RING_CS"/>
</dbReference>
<accession>M3AQF4</accession>
<dbReference type="AlphaFoldDB" id="M3AQF4"/>
<dbReference type="PROSITE" id="PS00518">
    <property type="entry name" value="ZF_RING_1"/>
    <property type="match status" value="1"/>
</dbReference>
<feature type="compositionally biased region" description="Acidic residues" evidence="5">
    <location>
        <begin position="248"/>
        <end position="258"/>
    </location>
</feature>
<dbReference type="Proteomes" id="UP000016932">
    <property type="component" value="Unassembled WGS sequence"/>
</dbReference>
<dbReference type="EMBL" id="KB446556">
    <property type="protein sequence ID" value="EME86836.1"/>
    <property type="molecule type" value="Genomic_DNA"/>
</dbReference>
<dbReference type="PROSITE" id="PS50089">
    <property type="entry name" value="ZF_RING_2"/>
    <property type="match status" value="1"/>
</dbReference>
<organism evidence="7 8">
    <name type="scientific">Pseudocercospora fijiensis (strain CIRAD86)</name>
    <name type="common">Black leaf streak disease fungus</name>
    <name type="synonym">Mycosphaerella fijiensis</name>
    <dbReference type="NCBI Taxonomy" id="383855"/>
    <lineage>
        <taxon>Eukaryota</taxon>
        <taxon>Fungi</taxon>
        <taxon>Dikarya</taxon>
        <taxon>Ascomycota</taxon>
        <taxon>Pezizomycotina</taxon>
        <taxon>Dothideomycetes</taxon>
        <taxon>Dothideomycetidae</taxon>
        <taxon>Mycosphaerellales</taxon>
        <taxon>Mycosphaerellaceae</taxon>
        <taxon>Pseudocercospora</taxon>
    </lineage>
</organism>
<dbReference type="HOGENOM" id="CLU_485811_0_0_1"/>
<keyword evidence="2 4" id="KW-0863">Zinc-finger</keyword>
<dbReference type="InterPro" id="IPR013083">
    <property type="entry name" value="Znf_RING/FYVE/PHD"/>
</dbReference>
<dbReference type="RefSeq" id="XP_007923976.1">
    <property type="nucleotide sequence ID" value="XM_007925785.1"/>
</dbReference>
<dbReference type="SMART" id="SM00184">
    <property type="entry name" value="RING"/>
    <property type="match status" value="1"/>
</dbReference>